<protein>
    <submittedName>
        <fullName evidence="2">ABC transporter permease</fullName>
    </submittedName>
</protein>
<feature type="transmembrane region" description="Helical" evidence="1">
    <location>
        <begin position="270"/>
        <end position="303"/>
    </location>
</feature>
<evidence type="ECO:0000313" key="3">
    <source>
        <dbReference type="Proteomes" id="UP000297635"/>
    </source>
</evidence>
<evidence type="ECO:0000256" key="1">
    <source>
        <dbReference type="SAM" id="Phobius"/>
    </source>
</evidence>
<feature type="transmembrane region" description="Helical" evidence="1">
    <location>
        <begin position="324"/>
        <end position="348"/>
    </location>
</feature>
<comment type="caution">
    <text evidence="2">The sequence shown here is derived from an EMBL/GenBank/DDBJ whole genome shotgun (WGS) entry which is preliminary data.</text>
</comment>
<name>A0A4Z0VAC8_9BACT</name>
<accession>A0A4Z0VAC8</accession>
<sequence>MSNPIRRLLRRNISGGQIAGYAIANLAGLVIVLTALQFYRDITSVSDAEDSFVSADYMIISKRVEGLDGLMGGGQAATTFTADERSEISSQPWAEEVGEFTAADFNISAQVNMAGANLSTALFLESIPDKFFDISPRGWDYRPGSNDPVPVIISKDYLTLYNFGFAASRGMPQISEELIGMLPLRLSLSGNGRQQWVDARIAGFSSRLNTIAVPENFLSWANGIYGEGRNTEPSRLIVKLKRAGDPEATKYMESHDYEIAGDKTAGGKAAYFLSMVTTVVVAIGAIISILAFFILLLSIYLLLQKNRSKIHDLMLLGYTPGQVARYYQTIVATVNLSVLLLAVAGMLAASSMWQEQIEALGARGASCVPTVLTGTAIILAITAGNIIAISRNIRKGFRV</sequence>
<keyword evidence="1" id="KW-1133">Transmembrane helix</keyword>
<feature type="transmembrane region" description="Helical" evidence="1">
    <location>
        <begin position="368"/>
        <end position="389"/>
    </location>
</feature>
<keyword evidence="1" id="KW-0812">Transmembrane</keyword>
<dbReference type="EMBL" id="SJSA01000001">
    <property type="protein sequence ID" value="TGG40192.1"/>
    <property type="molecule type" value="Genomic_DNA"/>
</dbReference>
<feature type="transmembrane region" description="Helical" evidence="1">
    <location>
        <begin position="21"/>
        <end position="39"/>
    </location>
</feature>
<keyword evidence="3" id="KW-1185">Reference proteome</keyword>
<dbReference type="GeneID" id="82149256"/>
<gene>
    <name evidence="2" type="ORF">EZ315_05570</name>
</gene>
<dbReference type="Proteomes" id="UP000297635">
    <property type="component" value="Unassembled WGS sequence"/>
</dbReference>
<organism evidence="2 3">
    <name type="scientific">Duncaniella freteri</name>
    <dbReference type="NCBI Taxonomy" id="2530391"/>
    <lineage>
        <taxon>Bacteria</taxon>
        <taxon>Pseudomonadati</taxon>
        <taxon>Bacteroidota</taxon>
        <taxon>Bacteroidia</taxon>
        <taxon>Bacteroidales</taxon>
        <taxon>Muribaculaceae</taxon>
        <taxon>Duncaniella</taxon>
    </lineage>
</organism>
<dbReference type="AlphaFoldDB" id="A0A4Z0VAC8"/>
<dbReference type="RefSeq" id="WP_135471205.1">
    <property type="nucleotide sequence ID" value="NZ_CASJDB010000004.1"/>
</dbReference>
<reference evidence="2 3" key="1">
    <citation type="submission" date="2019-02" db="EMBL/GenBank/DDBJ databases">
        <title>Isolation and identification of novel species under the genus Muribaculum.</title>
        <authorList>
            <person name="Miyake S."/>
            <person name="Ding Y."/>
            <person name="Low A."/>
            <person name="Soh M."/>
            <person name="Seedorf H."/>
        </authorList>
    </citation>
    <scope>NUCLEOTIDE SEQUENCE [LARGE SCALE GENOMIC DNA]</scope>
    <source>
        <strain evidence="2 3">TLL-A3</strain>
    </source>
</reference>
<evidence type="ECO:0000313" key="2">
    <source>
        <dbReference type="EMBL" id="TGG40192.1"/>
    </source>
</evidence>
<keyword evidence="1" id="KW-0472">Membrane</keyword>
<proteinExistence type="predicted"/>